<keyword evidence="1" id="KW-0646">Protease inhibitor</keyword>
<name>A0A0K8R659_IXORI</name>
<accession>A0A0K8R659</accession>
<dbReference type="GO" id="GO:0004867">
    <property type="term" value="F:serine-type endopeptidase inhibitor activity"/>
    <property type="evidence" value="ECO:0007669"/>
    <property type="project" value="UniProtKB-KW"/>
</dbReference>
<dbReference type="EMBL" id="GADI01007183">
    <property type="protein sequence ID" value="JAA66625.1"/>
    <property type="molecule type" value="mRNA"/>
</dbReference>
<evidence type="ECO:0000256" key="2">
    <source>
        <dbReference type="ARBA" id="ARBA00022900"/>
    </source>
</evidence>
<dbReference type="PROSITE" id="PS50279">
    <property type="entry name" value="BPTI_KUNITZ_2"/>
    <property type="match status" value="2"/>
</dbReference>
<feature type="chain" id="PRO_5005515938" evidence="4">
    <location>
        <begin position="20"/>
        <end position="321"/>
    </location>
</feature>
<dbReference type="SUPFAM" id="SSF57362">
    <property type="entry name" value="BPTI-like"/>
    <property type="match status" value="4"/>
</dbReference>
<organism evidence="6">
    <name type="scientific">Ixodes ricinus</name>
    <name type="common">Common tick</name>
    <name type="synonym">Acarus ricinus</name>
    <dbReference type="NCBI Taxonomy" id="34613"/>
    <lineage>
        <taxon>Eukaryota</taxon>
        <taxon>Metazoa</taxon>
        <taxon>Ecdysozoa</taxon>
        <taxon>Arthropoda</taxon>
        <taxon>Chelicerata</taxon>
        <taxon>Arachnida</taxon>
        <taxon>Acari</taxon>
        <taxon>Parasitiformes</taxon>
        <taxon>Ixodida</taxon>
        <taxon>Ixodoidea</taxon>
        <taxon>Ixodidae</taxon>
        <taxon>Ixodinae</taxon>
        <taxon>Ixodes</taxon>
    </lineage>
</organism>
<dbReference type="InterPro" id="IPR050098">
    <property type="entry name" value="TFPI/VKTCI-like"/>
</dbReference>
<dbReference type="Pfam" id="PF00014">
    <property type="entry name" value="Kunitz_BPTI"/>
    <property type="match status" value="3"/>
</dbReference>
<dbReference type="Gene3D" id="4.10.410.10">
    <property type="entry name" value="Pancreatic trypsin inhibitor Kunitz domain"/>
    <property type="match status" value="4"/>
</dbReference>
<keyword evidence="4" id="KW-0732">Signal</keyword>
<dbReference type="PANTHER" id="PTHR10083">
    <property type="entry name" value="KUNITZ-TYPE PROTEASE INHIBITOR-RELATED"/>
    <property type="match status" value="1"/>
</dbReference>
<keyword evidence="3" id="KW-1015">Disulfide bond</keyword>
<dbReference type="AlphaFoldDB" id="A0A0K8R659"/>
<feature type="domain" description="BPTI/Kunitz inhibitor" evidence="5">
    <location>
        <begin position="39"/>
        <end position="92"/>
    </location>
</feature>
<protein>
    <submittedName>
        <fullName evidence="6">Putative salivary kunitz domain protein</fullName>
    </submittedName>
</protein>
<evidence type="ECO:0000256" key="3">
    <source>
        <dbReference type="ARBA" id="ARBA00023157"/>
    </source>
</evidence>
<dbReference type="InterPro" id="IPR036880">
    <property type="entry name" value="Kunitz_BPTI_sf"/>
</dbReference>
<evidence type="ECO:0000259" key="5">
    <source>
        <dbReference type="PROSITE" id="PS50279"/>
    </source>
</evidence>
<evidence type="ECO:0000256" key="1">
    <source>
        <dbReference type="ARBA" id="ARBA00022690"/>
    </source>
</evidence>
<dbReference type="SMART" id="SM00131">
    <property type="entry name" value="KU"/>
    <property type="match status" value="3"/>
</dbReference>
<evidence type="ECO:0000256" key="4">
    <source>
        <dbReference type="SAM" id="SignalP"/>
    </source>
</evidence>
<dbReference type="GO" id="GO:0005615">
    <property type="term" value="C:extracellular space"/>
    <property type="evidence" value="ECO:0007669"/>
    <property type="project" value="TreeGrafter"/>
</dbReference>
<sequence length="321" mass="37508">MQNNILWIFVVAVLGVCHCDDYYGENGGDIAASKEESRCDLPLEENARGWELVMGWFYDLTRDECRRVHFRNQDWDEKKNRFRSEFECRKTCKSRVPSYCFTTPKEHGRKTSYPMLTYNASLGVCKSISAPNDNRHTNVFRSEKDCNKICRDPDLGQCGPSADKNCSSREKARFRFNMETRRCEKVDCGPFPSEQKCYELCGKYVQVKCKLPRITSQICESQETRYWYNETSKKCEKMNGCSDDTNNFRTPQECWKTCSNESESRCLKKPVKGSFSLGLPRYYYDLNQNRCVKTTRLALWRSTRDKNIFKTQGDCEKACKA</sequence>
<keyword evidence="2" id="KW-0722">Serine protease inhibitor</keyword>
<feature type="domain" description="BPTI/Kunitz inhibitor" evidence="5">
    <location>
        <begin position="209"/>
        <end position="258"/>
    </location>
</feature>
<feature type="signal peptide" evidence="4">
    <location>
        <begin position="1"/>
        <end position="19"/>
    </location>
</feature>
<evidence type="ECO:0000313" key="6">
    <source>
        <dbReference type="EMBL" id="JAA66625.1"/>
    </source>
</evidence>
<reference evidence="6" key="1">
    <citation type="submission" date="2012-12" db="EMBL/GenBank/DDBJ databases">
        <title>Identification and characterization of a phenylalanine ammonia-lyase gene family in Isatis indigotica Fort.</title>
        <authorList>
            <person name="Liu Q."/>
            <person name="Chen J."/>
            <person name="Zhou X."/>
            <person name="Di P."/>
            <person name="Xiao Y."/>
            <person name="Xuan H."/>
            <person name="Zhang L."/>
            <person name="Chen W."/>
        </authorList>
    </citation>
    <scope>NUCLEOTIDE SEQUENCE</scope>
    <source>
        <tissue evidence="6">Salivary gland</tissue>
    </source>
</reference>
<dbReference type="PANTHER" id="PTHR10083:SF374">
    <property type="entry name" value="BPTI_KUNITZ INHIBITOR DOMAIN-CONTAINING PROTEIN"/>
    <property type="match status" value="1"/>
</dbReference>
<proteinExistence type="evidence at transcript level"/>
<dbReference type="InterPro" id="IPR002223">
    <property type="entry name" value="Kunitz_BPTI"/>
</dbReference>